<dbReference type="SMART" id="SM00052">
    <property type="entry name" value="EAL"/>
    <property type="match status" value="1"/>
</dbReference>
<dbReference type="SMART" id="SM00267">
    <property type="entry name" value="GGDEF"/>
    <property type="match status" value="1"/>
</dbReference>
<dbReference type="SMART" id="SM00448">
    <property type="entry name" value="REC"/>
    <property type="match status" value="1"/>
</dbReference>
<dbReference type="OrthoDB" id="9813903at2"/>
<dbReference type="CDD" id="cd00130">
    <property type="entry name" value="PAS"/>
    <property type="match status" value="2"/>
</dbReference>
<evidence type="ECO:0000259" key="3">
    <source>
        <dbReference type="PROSITE" id="PS50110"/>
    </source>
</evidence>
<dbReference type="GO" id="GO:0071111">
    <property type="term" value="F:cyclic-guanylate-specific phosphodiesterase activity"/>
    <property type="evidence" value="ECO:0007669"/>
    <property type="project" value="UniProtKB-EC"/>
</dbReference>
<dbReference type="Pfam" id="PF00072">
    <property type="entry name" value="Response_reg"/>
    <property type="match status" value="1"/>
</dbReference>
<keyword evidence="2" id="KW-0597">Phosphoprotein</keyword>
<reference evidence="8 9" key="1">
    <citation type="journal article" date="2011" name="J. Bacteriol.">
        <title>Genome sequence of Methyloversatilis universalis FAM5T, a methylotrophic representative of the order Rhodocyclales.</title>
        <authorList>
            <person name="Kittichotirat W."/>
            <person name="Good N.M."/>
            <person name="Hall R."/>
            <person name="Bringel F."/>
            <person name="Lajus A."/>
            <person name="Medigue C."/>
            <person name="Smalley N.E."/>
            <person name="Beck D."/>
            <person name="Bumgarner R."/>
            <person name="Vuilleumier S."/>
            <person name="Kalyuzhnaya M.G."/>
        </authorList>
    </citation>
    <scope>NUCLEOTIDE SEQUENCE [LARGE SCALE GENOMIC DNA]</scope>
    <source>
        <strain evidence="9">ATCC BAA-1314 / JCM 13912 / FAM5</strain>
    </source>
</reference>
<feature type="domain" description="GGDEF" evidence="7">
    <location>
        <begin position="436"/>
        <end position="569"/>
    </location>
</feature>
<accession>F5RA73</accession>
<evidence type="ECO:0000259" key="5">
    <source>
        <dbReference type="PROSITE" id="PS50113"/>
    </source>
</evidence>
<dbReference type="InterPro" id="IPR052155">
    <property type="entry name" value="Biofilm_reg_signaling"/>
</dbReference>
<dbReference type="Pfam" id="PF00990">
    <property type="entry name" value="GGDEF"/>
    <property type="match status" value="1"/>
</dbReference>
<evidence type="ECO:0000256" key="2">
    <source>
        <dbReference type="PROSITE-ProRule" id="PRU00169"/>
    </source>
</evidence>
<feature type="domain" description="EAL" evidence="6">
    <location>
        <begin position="578"/>
        <end position="832"/>
    </location>
</feature>
<dbReference type="InterPro" id="IPR029787">
    <property type="entry name" value="Nucleotide_cyclase"/>
</dbReference>
<dbReference type="InterPro" id="IPR035965">
    <property type="entry name" value="PAS-like_dom_sf"/>
</dbReference>
<feature type="modified residue" description="4-aspartylphosphate" evidence="2">
    <location>
        <position position="64"/>
    </location>
</feature>
<feature type="domain" description="PAC" evidence="5">
    <location>
        <begin position="352"/>
        <end position="404"/>
    </location>
</feature>
<dbReference type="Pfam" id="PF08448">
    <property type="entry name" value="PAS_4"/>
    <property type="match status" value="1"/>
</dbReference>
<dbReference type="InterPro" id="IPR001610">
    <property type="entry name" value="PAC"/>
</dbReference>
<evidence type="ECO:0000259" key="4">
    <source>
        <dbReference type="PROSITE" id="PS50112"/>
    </source>
</evidence>
<evidence type="ECO:0000313" key="8">
    <source>
        <dbReference type="EMBL" id="EGK72389.1"/>
    </source>
</evidence>
<dbReference type="SMART" id="SM00086">
    <property type="entry name" value="PAC"/>
    <property type="match status" value="2"/>
</dbReference>
<dbReference type="InterPro" id="IPR012226">
    <property type="entry name" value="Diguanyl_cyclase/Pdiesterase"/>
</dbReference>
<dbReference type="InterPro" id="IPR000160">
    <property type="entry name" value="GGDEF_dom"/>
</dbReference>
<dbReference type="NCBIfam" id="TIGR00254">
    <property type="entry name" value="GGDEF"/>
    <property type="match status" value="1"/>
</dbReference>
<dbReference type="CDD" id="cd01948">
    <property type="entry name" value="EAL"/>
    <property type="match status" value="1"/>
</dbReference>
<dbReference type="PROSITE" id="PS50112">
    <property type="entry name" value="PAS"/>
    <property type="match status" value="2"/>
</dbReference>
<dbReference type="Gene3D" id="3.30.450.20">
    <property type="entry name" value="PAS domain"/>
    <property type="match status" value="2"/>
</dbReference>
<evidence type="ECO:0000259" key="7">
    <source>
        <dbReference type="PROSITE" id="PS50887"/>
    </source>
</evidence>
<dbReference type="PROSITE" id="PS50887">
    <property type="entry name" value="GGDEF"/>
    <property type="match status" value="1"/>
</dbReference>
<protein>
    <submittedName>
        <fullName evidence="8">Response regulator receiver modulated diguanylate cyclase/phosphodiesterase with PAS/PAC sensor S</fullName>
    </submittedName>
</protein>
<dbReference type="GO" id="GO:0000160">
    <property type="term" value="P:phosphorelay signal transduction system"/>
    <property type="evidence" value="ECO:0007669"/>
    <property type="project" value="InterPro"/>
</dbReference>
<dbReference type="PANTHER" id="PTHR44757">
    <property type="entry name" value="DIGUANYLATE CYCLASE DGCP"/>
    <property type="match status" value="1"/>
</dbReference>
<dbReference type="SMART" id="SM00091">
    <property type="entry name" value="PAS"/>
    <property type="match status" value="2"/>
</dbReference>
<dbReference type="GO" id="GO:0006355">
    <property type="term" value="P:regulation of DNA-templated transcription"/>
    <property type="evidence" value="ECO:0007669"/>
    <property type="project" value="InterPro"/>
</dbReference>
<dbReference type="PROSITE" id="PS50113">
    <property type="entry name" value="PAC"/>
    <property type="match status" value="2"/>
</dbReference>
<feature type="domain" description="Response regulatory" evidence="3">
    <location>
        <begin position="7"/>
        <end position="129"/>
    </location>
</feature>
<gene>
    <name evidence="8" type="ORF">METUNv1_01153</name>
</gene>
<sequence length="835" mass="91300">MDAARTRVLIVNADTREAGRLRGVLEGTEAQAMSGHLFRVECVTSLTDAAEQLTRDDITIVLLDLALLPADNLETCGQIRALAPDALLLVLAEAGDEARARAALQCGAHDFLLKGDTDARWLARTVGHALERRAAARALRFSETRFRAISDASPLGIVVTDAQGLCTYTNDAYQSMSGLDARHVAGRHWSCFIHPDDRARVQLEVAAVLQSAKTFSGEMRLLQRDGEVVWARMHAAWMTDDGAPQGCVQTVEDITDRKKAENALLQAEEALFDERERAQVTLNSIGDAVIATDSQGRVSYLNQVAESMTGWSAPEALCRPLSEIFAVIDGTSRVVATNPAERAIAENRRVGLAMDCLLVRRDGVELPIEDSAAPIHDRRGRVTGAVIVFHDVSQSRAMAIRMAYMAQHDFLTGLPNRALLTERLAQAIGQAARHHKQVALLFIDLDFFKRINDSLGHAVGDQLLQCVAERLIGCVRATDSVCRQGGDEFVILLAEIEQPQDAAGVADKIHQAFLEPQQVGGHTLQITLSVGISVYPDDGNTAEAMMRNADIAMYHAKAQGRNNCQFFTPEMNERAVQRLLIEGGLRRALGNQEFRLHYQPQINLASGAVTGAEALLRWRTPDHGLVSPTQFVPIAEECGLIVPIGQWVLREACRQIRAWQDRGLCVVPVAVNISVVELRRPGFAESVARILYETGVPPHLLELELTETRLMQDAESSMSVLRSLKSIGVKLVMDDFGTGYSSLSYLRRFPFDVLKIDQSFIHDLDSEDGDAGIVGAIIGMATHLRQKVVAEGVETEQQLALLRIRQCDAVQGHLVGRPMEADGFAGLLAGGMPAR</sequence>
<dbReference type="PIRSF" id="PIRSF005925">
    <property type="entry name" value="Dos"/>
    <property type="match status" value="1"/>
</dbReference>
<dbReference type="InterPro" id="IPR011006">
    <property type="entry name" value="CheY-like_superfamily"/>
</dbReference>
<dbReference type="InterPro" id="IPR043128">
    <property type="entry name" value="Rev_trsase/Diguanyl_cyclase"/>
</dbReference>
<feature type="domain" description="PAS" evidence="4">
    <location>
        <begin position="142"/>
        <end position="212"/>
    </location>
</feature>
<dbReference type="SUPFAM" id="SSF55785">
    <property type="entry name" value="PYP-like sensor domain (PAS domain)"/>
    <property type="match status" value="2"/>
</dbReference>
<dbReference type="PROSITE" id="PS50110">
    <property type="entry name" value="RESPONSE_REGULATORY"/>
    <property type="match status" value="1"/>
</dbReference>
<dbReference type="InterPro" id="IPR013767">
    <property type="entry name" value="PAS_fold"/>
</dbReference>
<dbReference type="InterPro" id="IPR000014">
    <property type="entry name" value="PAS"/>
</dbReference>
<evidence type="ECO:0000313" key="9">
    <source>
        <dbReference type="Proteomes" id="UP000005019"/>
    </source>
</evidence>
<dbReference type="PROSITE" id="PS50883">
    <property type="entry name" value="EAL"/>
    <property type="match status" value="1"/>
</dbReference>
<dbReference type="PANTHER" id="PTHR44757:SF4">
    <property type="entry name" value="DIGUANYLATE CYCLASE DGCE-RELATED"/>
    <property type="match status" value="1"/>
</dbReference>
<comment type="caution">
    <text evidence="8">The sequence shown here is derived from an EMBL/GenBank/DDBJ whole genome shotgun (WGS) entry which is preliminary data.</text>
</comment>
<dbReference type="InterPro" id="IPR001633">
    <property type="entry name" value="EAL_dom"/>
</dbReference>
<dbReference type="InterPro" id="IPR001789">
    <property type="entry name" value="Sig_transdc_resp-reg_receiver"/>
</dbReference>
<evidence type="ECO:0000259" key="6">
    <source>
        <dbReference type="PROSITE" id="PS50883"/>
    </source>
</evidence>
<dbReference type="Pfam" id="PF00563">
    <property type="entry name" value="EAL"/>
    <property type="match status" value="1"/>
</dbReference>
<dbReference type="GO" id="GO:0071732">
    <property type="term" value="P:cellular response to nitric oxide"/>
    <property type="evidence" value="ECO:0007669"/>
    <property type="project" value="UniProtKB-ARBA"/>
</dbReference>
<dbReference type="CDD" id="cd00156">
    <property type="entry name" value="REC"/>
    <property type="match status" value="1"/>
</dbReference>
<dbReference type="FunFam" id="3.30.70.270:FF:000001">
    <property type="entry name" value="Diguanylate cyclase domain protein"/>
    <property type="match status" value="1"/>
</dbReference>
<keyword evidence="9" id="KW-1185">Reference proteome</keyword>
<feature type="domain" description="PAS" evidence="4">
    <location>
        <begin position="274"/>
        <end position="347"/>
    </location>
</feature>
<dbReference type="eggNOG" id="COG5001">
    <property type="taxonomic scope" value="Bacteria"/>
</dbReference>
<dbReference type="Proteomes" id="UP000005019">
    <property type="component" value="Unassembled WGS sequence"/>
</dbReference>
<dbReference type="CDD" id="cd01949">
    <property type="entry name" value="GGDEF"/>
    <property type="match status" value="1"/>
</dbReference>
<proteinExistence type="predicted"/>
<evidence type="ECO:0000256" key="1">
    <source>
        <dbReference type="ARBA" id="ARBA00051114"/>
    </source>
</evidence>
<dbReference type="EMBL" id="AFHG01000036">
    <property type="protein sequence ID" value="EGK72389.1"/>
    <property type="molecule type" value="Genomic_DNA"/>
</dbReference>
<dbReference type="NCBIfam" id="TIGR00229">
    <property type="entry name" value="sensory_box"/>
    <property type="match status" value="2"/>
</dbReference>
<dbReference type="Gene3D" id="3.20.20.450">
    <property type="entry name" value="EAL domain"/>
    <property type="match status" value="1"/>
</dbReference>
<organism evidence="8 9">
    <name type="scientific">Methyloversatilis universalis (strain ATCC BAA-1314 / DSM 25237 / JCM 13912 / CCUG 52030 / FAM5)</name>
    <dbReference type="NCBI Taxonomy" id="1000565"/>
    <lineage>
        <taxon>Bacteria</taxon>
        <taxon>Pseudomonadati</taxon>
        <taxon>Pseudomonadota</taxon>
        <taxon>Betaproteobacteria</taxon>
        <taxon>Nitrosomonadales</taxon>
        <taxon>Sterolibacteriaceae</taxon>
        <taxon>Methyloversatilis</taxon>
    </lineage>
</organism>
<dbReference type="SUPFAM" id="SSF55073">
    <property type="entry name" value="Nucleotide cyclase"/>
    <property type="match status" value="1"/>
</dbReference>
<dbReference type="Pfam" id="PF00989">
    <property type="entry name" value="PAS"/>
    <property type="match status" value="1"/>
</dbReference>
<comment type="catalytic activity">
    <reaction evidence="1">
        <text>3',3'-c-di-GMP + H2O = 5'-phosphoguanylyl(3'-&gt;5')guanosine + H(+)</text>
        <dbReference type="Rhea" id="RHEA:24902"/>
        <dbReference type="ChEBI" id="CHEBI:15377"/>
        <dbReference type="ChEBI" id="CHEBI:15378"/>
        <dbReference type="ChEBI" id="CHEBI:58754"/>
        <dbReference type="ChEBI" id="CHEBI:58805"/>
        <dbReference type="EC" id="3.1.4.52"/>
    </reaction>
    <physiologicalReaction direction="left-to-right" evidence="1">
        <dbReference type="Rhea" id="RHEA:24903"/>
    </physiologicalReaction>
</comment>
<dbReference type="InterPro" id="IPR035919">
    <property type="entry name" value="EAL_sf"/>
</dbReference>
<dbReference type="STRING" id="1000565.METUNv1_01153"/>
<dbReference type="AlphaFoldDB" id="F5RA73"/>
<dbReference type="InterPro" id="IPR013656">
    <property type="entry name" value="PAS_4"/>
</dbReference>
<dbReference type="FunFam" id="3.20.20.450:FF:000001">
    <property type="entry name" value="Cyclic di-GMP phosphodiesterase yahA"/>
    <property type="match status" value="1"/>
</dbReference>
<dbReference type="Gene3D" id="3.40.50.2300">
    <property type="match status" value="1"/>
</dbReference>
<dbReference type="InterPro" id="IPR000700">
    <property type="entry name" value="PAS-assoc_C"/>
</dbReference>
<feature type="domain" description="PAC" evidence="5">
    <location>
        <begin position="215"/>
        <end position="266"/>
    </location>
</feature>
<dbReference type="SUPFAM" id="SSF141868">
    <property type="entry name" value="EAL domain-like"/>
    <property type="match status" value="1"/>
</dbReference>
<dbReference type="Gene3D" id="3.30.70.270">
    <property type="match status" value="1"/>
</dbReference>
<dbReference type="SUPFAM" id="SSF52172">
    <property type="entry name" value="CheY-like"/>
    <property type="match status" value="1"/>
</dbReference>
<name>F5RA73_METUF</name>